<evidence type="ECO:0000256" key="5">
    <source>
        <dbReference type="ARBA" id="ARBA00023136"/>
    </source>
</evidence>
<keyword evidence="4 6" id="KW-1133">Transmembrane helix</keyword>
<feature type="transmembrane region" description="Helical" evidence="6">
    <location>
        <begin position="360"/>
        <end position="377"/>
    </location>
</feature>
<evidence type="ECO:0000259" key="8">
    <source>
        <dbReference type="Pfam" id="PF13567"/>
    </source>
</evidence>
<keyword evidence="10" id="KW-1185">Reference proteome</keyword>
<feature type="transmembrane region" description="Helical" evidence="6">
    <location>
        <begin position="65"/>
        <end position="82"/>
    </location>
</feature>
<comment type="subcellular location">
    <subcellularLocation>
        <location evidence="1">Cell membrane</location>
        <topology evidence="1">Multi-pass membrane protein</topology>
    </subcellularLocation>
</comment>
<feature type="transmembrane region" description="Helical" evidence="6">
    <location>
        <begin position="389"/>
        <end position="410"/>
    </location>
</feature>
<keyword evidence="2" id="KW-1003">Cell membrane</keyword>
<dbReference type="EMBL" id="AAXW01000008">
    <property type="protein sequence ID" value="EAZ92139.1"/>
    <property type="molecule type" value="Genomic_DNA"/>
</dbReference>
<feature type="transmembrane region" description="Helical" evidence="6">
    <location>
        <begin position="337"/>
        <end position="354"/>
    </location>
</feature>
<evidence type="ECO:0000313" key="10">
    <source>
        <dbReference type="Proteomes" id="UP000003781"/>
    </source>
</evidence>
<dbReference type="InterPro" id="IPR052159">
    <property type="entry name" value="Competence_DNA_uptake"/>
</dbReference>
<feature type="transmembrane region" description="Helical" evidence="6">
    <location>
        <begin position="262"/>
        <end position="284"/>
    </location>
</feature>
<dbReference type="Pfam" id="PF13567">
    <property type="entry name" value="DUF4131"/>
    <property type="match status" value="1"/>
</dbReference>
<dbReference type="NCBIfam" id="TIGR00360">
    <property type="entry name" value="ComEC_N-term"/>
    <property type="match status" value="1"/>
</dbReference>
<evidence type="ECO:0000256" key="4">
    <source>
        <dbReference type="ARBA" id="ARBA00022989"/>
    </source>
</evidence>
<evidence type="ECO:0000256" key="6">
    <source>
        <dbReference type="SAM" id="Phobius"/>
    </source>
</evidence>
<dbReference type="GO" id="GO:0005886">
    <property type="term" value="C:plasma membrane"/>
    <property type="evidence" value="ECO:0007669"/>
    <property type="project" value="UniProtKB-SubCell"/>
</dbReference>
<dbReference type="AlphaFoldDB" id="A3IMN6"/>
<dbReference type="Proteomes" id="UP000003781">
    <property type="component" value="Unassembled WGS sequence"/>
</dbReference>
<feature type="transmembrane region" description="Helical" evidence="6">
    <location>
        <begin position="32"/>
        <end position="53"/>
    </location>
</feature>
<name>A3IMN6_9CHRO</name>
<comment type="caution">
    <text evidence="9">The sequence shown here is derived from an EMBL/GenBank/DDBJ whole genome shotgun (WGS) entry which is preliminary data.</text>
</comment>
<dbReference type="InterPro" id="IPR025405">
    <property type="entry name" value="DUF4131"/>
</dbReference>
<proteinExistence type="predicted"/>
<feature type="transmembrane region" description="Helical" evidence="6">
    <location>
        <begin position="510"/>
        <end position="530"/>
    </location>
</feature>
<gene>
    <name evidence="9" type="ORF">CY0110_24551</name>
</gene>
<keyword evidence="3 6" id="KW-0812">Transmembrane</keyword>
<evidence type="ECO:0000313" key="9">
    <source>
        <dbReference type="EMBL" id="EAZ92139.1"/>
    </source>
</evidence>
<reference evidence="9 10" key="1">
    <citation type="submission" date="2007-03" db="EMBL/GenBank/DDBJ databases">
        <authorList>
            <person name="Stal L."/>
            <person name="Ferriera S."/>
            <person name="Johnson J."/>
            <person name="Kravitz S."/>
            <person name="Beeson K."/>
            <person name="Sutton G."/>
            <person name="Rogers Y.-H."/>
            <person name="Friedman R."/>
            <person name="Frazier M."/>
            <person name="Venter J.C."/>
        </authorList>
    </citation>
    <scope>NUCLEOTIDE SEQUENCE [LARGE SCALE GENOMIC DNA]</scope>
    <source>
        <strain evidence="9 10">CCY0110</strain>
    </source>
</reference>
<feature type="transmembrane region" description="Helical" evidence="6">
    <location>
        <begin position="291"/>
        <end position="307"/>
    </location>
</feature>
<evidence type="ECO:0000256" key="2">
    <source>
        <dbReference type="ARBA" id="ARBA00022475"/>
    </source>
</evidence>
<organism evidence="9 10">
    <name type="scientific">Crocosphaera chwakensis CCY0110</name>
    <dbReference type="NCBI Taxonomy" id="391612"/>
    <lineage>
        <taxon>Bacteria</taxon>
        <taxon>Bacillati</taxon>
        <taxon>Cyanobacteriota</taxon>
        <taxon>Cyanophyceae</taxon>
        <taxon>Oscillatoriophycideae</taxon>
        <taxon>Chroococcales</taxon>
        <taxon>Aphanothecaceae</taxon>
        <taxon>Crocosphaera</taxon>
        <taxon>Crocosphaera chwakensis</taxon>
    </lineage>
</organism>
<feature type="transmembrane region" description="Helical" evidence="6">
    <location>
        <begin position="7"/>
        <end position="26"/>
    </location>
</feature>
<evidence type="ECO:0000256" key="1">
    <source>
        <dbReference type="ARBA" id="ARBA00004651"/>
    </source>
</evidence>
<evidence type="ECO:0000256" key="3">
    <source>
        <dbReference type="ARBA" id="ARBA00022692"/>
    </source>
</evidence>
<feature type="domain" description="ComEC/Rec2-related protein" evidence="7">
    <location>
        <begin position="241"/>
        <end position="500"/>
    </location>
</feature>
<keyword evidence="5 6" id="KW-0472">Membrane</keyword>
<sequence>MNSFHYLILILAYVGGLLITGLWGFPNPNPSWQQWCIAGVLIAIIPFTFFILLNRRWRRCPRLRFWFIVSLVAWLAVLYFQWRIPSPRSTDISYLIQDNFRPQKVQLIGKLISEPRLTNNDRKKFWLQAQKVNFDKPDSDFKIVTGKVYVTLPIKEINIIYPGQSLIIEGNLYQPQSPKNPGAFDFKKYLAKQGSFSGLKGEKIIFTENKNNWGLTKLRSRIINGFTNALGEQNGLVISSMILGRRAVDLPPEIRDLFVNMGLSHILAASGFHVALLLGIIFWFTRSLSPTNKLIFGITILILYVGLTGIQPSILRASLMGTAILIGEVVDRKTNPLRTLLLSAFLLLVFNPLWIWDLGFQLSFLATFALLVTSPSIENKLDFLPPKISSMIAVPVAVSIWTSPLIMYVFHTFSFYIIPFNILATPLIILLVIGGMISAIFLLIFPVFGVEIAKFLFWPLEILLHSAKQITQLKLSALVVGQISLSILIIIYGILLIIWLNTTWQKHWKLGGITIILLLIVPIISKNIFLSKITILQGNSVPIVIIQDRGQVTILNTGDETDIKYNLLPFLYQQGINEITNAILTNNETKISLSLLEKEIKIKNIIYLFDEEKHGFDHLDNQTIIKLNSTIIKALNQFPLILKWKNNKQSWLWIDSQVKNDNLTMPIPHQSSDIILWSGQKLSLEWVKLLTQNSPKFIIISTNYIPKFIQKELTKQNIQWYWIQEIGAIQWIPKQGIKPLLKNQEQDS</sequence>
<feature type="transmembrane region" description="Helical" evidence="6">
    <location>
        <begin position="478"/>
        <end position="498"/>
    </location>
</feature>
<dbReference type="InterPro" id="IPR004477">
    <property type="entry name" value="ComEC_N"/>
</dbReference>
<accession>A3IMN6</accession>
<dbReference type="Pfam" id="PF03772">
    <property type="entry name" value="Competence"/>
    <property type="match status" value="1"/>
</dbReference>
<dbReference type="OrthoDB" id="9761531at2"/>
<dbReference type="RefSeq" id="WP_008274643.1">
    <property type="nucleotide sequence ID" value="NZ_AAXW01000008.1"/>
</dbReference>
<dbReference type="PANTHER" id="PTHR30619">
    <property type="entry name" value="DNA INTERNALIZATION/COMPETENCE PROTEIN COMEC/REC2"/>
    <property type="match status" value="1"/>
</dbReference>
<dbReference type="eggNOG" id="COG0658">
    <property type="taxonomic scope" value="Bacteria"/>
</dbReference>
<evidence type="ECO:0000259" key="7">
    <source>
        <dbReference type="Pfam" id="PF03772"/>
    </source>
</evidence>
<feature type="domain" description="DUF4131" evidence="8">
    <location>
        <begin position="32"/>
        <end position="205"/>
    </location>
</feature>
<protein>
    <submittedName>
        <fullName evidence="9">ComEC/Rec2-related protein</fullName>
    </submittedName>
</protein>
<dbReference type="PANTHER" id="PTHR30619:SF1">
    <property type="entry name" value="RECOMBINATION PROTEIN 2"/>
    <property type="match status" value="1"/>
</dbReference>